<proteinExistence type="predicted"/>
<dbReference type="EMBL" id="JEMX01000078">
    <property type="protein sequence ID" value="EXI78201.1"/>
    <property type="molecule type" value="Genomic_DNA"/>
</dbReference>
<gene>
    <name evidence="1" type="ORF">AW10_03285</name>
</gene>
<dbReference type="Proteomes" id="UP000021816">
    <property type="component" value="Unassembled WGS sequence"/>
</dbReference>
<organism evidence="1 2">
    <name type="scientific">Candidatus Accumulibacter appositus</name>
    <dbReference type="NCBI Taxonomy" id="1454003"/>
    <lineage>
        <taxon>Bacteria</taxon>
        <taxon>Pseudomonadati</taxon>
        <taxon>Pseudomonadota</taxon>
        <taxon>Betaproteobacteria</taxon>
        <taxon>Candidatus Accumulibacter</taxon>
    </lineage>
</organism>
<dbReference type="AlphaFoldDB" id="A0A011NS81"/>
<accession>A0A011NS81</accession>
<evidence type="ECO:0000313" key="1">
    <source>
        <dbReference type="EMBL" id="EXI78201.1"/>
    </source>
</evidence>
<evidence type="ECO:0000313" key="2">
    <source>
        <dbReference type="Proteomes" id="UP000021816"/>
    </source>
</evidence>
<reference evidence="1 2" key="1">
    <citation type="submission" date="2014-02" db="EMBL/GenBank/DDBJ databases">
        <title>Expanding our view of genomic diversity in Candidatus Accumulibacter clades.</title>
        <authorList>
            <person name="Skennerton C.T."/>
            <person name="Barr J.J."/>
            <person name="Slater F.R."/>
            <person name="Bond P.L."/>
            <person name="Tyson G.W."/>
        </authorList>
    </citation>
    <scope>NUCLEOTIDE SEQUENCE [LARGE SCALE GENOMIC DNA]</scope>
    <source>
        <strain evidence="2">BA-92</strain>
    </source>
</reference>
<comment type="caution">
    <text evidence="1">The sequence shown here is derived from an EMBL/GenBank/DDBJ whole genome shotgun (WGS) entry which is preliminary data.</text>
</comment>
<sequence>MPSIPGADARQSRTLQSLKRFTPGGITALAAVGLVLLDAINKAHLAVNEARLSLELAVACRRMLEDLYDVQDALHGDASKLPAALAAFLATAEGGCQQ</sequence>
<dbReference type="PATRIC" id="fig|1454003.3.peg.3341"/>
<protein>
    <submittedName>
        <fullName evidence="1">Uncharacterized protein</fullName>
    </submittedName>
</protein>
<name>A0A011NS81_9PROT</name>